<dbReference type="OrthoDB" id="196131at2759"/>
<feature type="compositionally biased region" description="Basic and acidic residues" evidence="11">
    <location>
        <begin position="110"/>
        <end position="173"/>
    </location>
</feature>
<evidence type="ECO:0000256" key="10">
    <source>
        <dbReference type="RuleBase" id="RU000492"/>
    </source>
</evidence>
<feature type="domain" description="CCHC-type" evidence="12">
    <location>
        <begin position="78"/>
        <end position="93"/>
    </location>
</feature>
<dbReference type="PROSITE" id="PS51194">
    <property type="entry name" value="HELICASE_CTER"/>
    <property type="match status" value="1"/>
</dbReference>
<feature type="compositionally biased region" description="Polar residues" evidence="11">
    <location>
        <begin position="8"/>
        <end position="17"/>
    </location>
</feature>
<keyword evidence="4 10" id="KW-0378">Hydrolase</keyword>
<feature type="compositionally biased region" description="Polar residues" evidence="11">
    <location>
        <begin position="720"/>
        <end position="732"/>
    </location>
</feature>
<dbReference type="Proteomes" id="UP000288716">
    <property type="component" value="Unassembled WGS sequence"/>
</dbReference>
<feature type="domain" description="CCHC-type" evidence="12">
    <location>
        <begin position="129"/>
        <end position="144"/>
    </location>
</feature>
<feature type="domain" description="Helicase ATP-binding" evidence="13">
    <location>
        <begin position="340"/>
        <end position="524"/>
    </location>
</feature>
<protein>
    <recommendedName>
        <fullName evidence="2">RNA helicase</fullName>
        <ecNumber evidence="2">3.6.4.13</ecNumber>
    </recommendedName>
</protein>
<evidence type="ECO:0000256" key="8">
    <source>
        <dbReference type="PROSITE-ProRule" id="PRU00047"/>
    </source>
</evidence>
<feature type="domain" description="Helicase C-terminal" evidence="14">
    <location>
        <begin position="536"/>
        <end position="698"/>
    </location>
</feature>
<dbReference type="PANTHER" id="PTHR47958">
    <property type="entry name" value="ATP-DEPENDENT RNA HELICASE DBP3"/>
    <property type="match status" value="1"/>
</dbReference>
<evidence type="ECO:0000256" key="11">
    <source>
        <dbReference type="SAM" id="MobiDB-lite"/>
    </source>
</evidence>
<keyword evidence="8" id="KW-0479">Metal-binding</keyword>
<dbReference type="InterPro" id="IPR011545">
    <property type="entry name" value="DEAD/DEAH_box_helicase_dom"/>
</dbReference>
<dbReference type="SMART" id="SM00343">
    <property type="entry name" value="ZnF_C2HC"/>
    <property type="match status" value="6"/>
</dbReference>
<dbReference type="FunFam" id="3.40.50.300:FF:000397">
    <property type="entry name" value="Probable ATP-dependent RNA helicase DDX4"/>
    <property type="match status" value="1"/>
</dbReference>
<evidence type="ECO:0000256" key="9">
    <source>
        <dbReference type="PROSITE-ProRule" id="PRU00552"/>
    </source>
</evidence>
<dbReference type="FunFam" id="3.40.50.300:FF:000008">
    <property type="entry name" value="ATP-dependent RNA helicase RhlB"/>
    <property type="match status" value="1"/>
</dbReference>
<dbReference type="InterPro" id="IPR014014">
    <property type="entry name" value="RNA_helicase_DEAD_Q_motif"/>
</dbReference>
<dbReference type="GO" id="GO:0003724">
    <property type="term" value="F:RNA helicase activity"/>
    <property type="evidence" value="ECO:0007669"/>
    <property type="project" value="UniProtKB-EC"/>
</dbReference>
<feature type="region of interest" description="Disordered" evidence="11">
    <location>
        <begin position="253"/>
        <end position="276"/>
    </location>
</feature>
<evidence type="ECO:0000259" key="13">
    <source>
        <dbReference type="PROSITE" id="PS51192"/>
    </source>
</evidence>
<dbReference type="Gene3D" id="4.10.60.10">
    <property type="entry name" value="Zinc finger, CCHC-type"/>
    <property type="match status" value="4"/>
</dbReference>
<evidence type="ECO:0000256" key="5">
    <source>
        <dbReference type="ARBA" id="ARBA00022806"/>
    </source>
</evidence>
<feature type="domain" description="CCHC-type" evidence="12">
    <location>
        <begin position="102"/>
        <end position="119"/>
    </location>
</feature>
<dbReference type="STRING" id="299467.A0A443SVR7"/>
<dbReference type="PROSITE" id="PS50158">
    <property type="entry name" value="ZF_CCHC"/>
    <property type="match status" value="6"/>
</dbReference>
<feature type="domain" description="CCHC-type" evidence="12">
    <location>
        <begin position="150"/>
        <end position="165"/>
    </location>
</feature>
<feature type="compositionally biased region" description="Basic and acidic residues" evidence="11">
    <location>
        <begin position="182"/>
        <end position="200"/>
    </location>
</feature>
<dbReference type="GO" id="GO:0003676">
    <property type="term" value="F:nucleic acid binding"/>
    <property type="evidence" value="ECO:0007669"/>
    <property type="project" value="InterPro"/>
</dbReference>
<comment type="caution">
    <text evidence="16">The sequence shown here is derived from an EMBL/GenBank/DDBJ whole genome shotgun (WGS) entry which is preliminary data.</text>
</comment>
<feature type="domain" description="CCHC-type" evidence="12">
    <location>
        <begin position="239"/>
        <end position="254"/>
    </location>
</feature>
<dbReference type="PROSITE" id="PS00039">
    <property type="entry name" value="DEAD_ATP_HELICASE"/>
    <property type="match status" value="1"/>
</dbReference>
<keyword evidence="6 10" id="KW-0067">ATP-binding</keyword>
<keyword evidence="3 10" id="KW-0547">Nucleotide-binding</keyword>
<feature type="compositionally biased region" description="Low complexity" evidence="11">
    <location>
        <begin position="733"/>
        <end position="742"/>
    </location>
</feature>
<dbReference type="PROSITE" id="PS51192">
    <property type="entry name" value="HELICASE_ATP_BIND_1"/>
    <property type="match status" value="1"/>
</dbReference>
<dbReference type="GO" id="GO:0005524">
    <property type="term" value="F:ATP binding"/>
    <property type="evidence" value="ECO:0007669"/>
    <property type="project" value="UniProtKB-KW"/>
</dbReference>
<dbReference type="GO" id="GO:0008270">
    <property type="term" value="F:zinc ion binding"/>
    <property type="evidence" value="ECO:0007669"/>
    <property type="project" value="UniProtKB-KW"/>
</dbReference>
<dbReference type="AlphaFoldDB" id="A0A443SVR7"/>
<dbReference type="EC" id="3.6.4.13" evidence="2"/>
<evidence type="ECO:0000259" key="14">
    <source>
        <dbReference type="PROSITE" id="PS51194"/>
    </source>
</evidence>
<feature type="domain" description="CCHC-type" evidence="12">
    <location>
        <begin position="171"/>
        <end position="188"/>
    </location>
</feature>
<feature type="region of interest" description="Disordered" evidence="11">
    <location>
        <begin position="1"/>
        <end position="75"/>
    </location>
</feature>
<organism evidence="16 17">
    <name type="scientific">Leptotrombidium deliense</name>
    <dbReference type="NCBI Taxonomy" id="299467"/>
    <lineage>
        <taxon>Eukaryota</taxon>
        <taxon>Metazoa</taxon>
        <taxon>Ecdysozoa</taxon>
        <taxon>Arthropoda</taxon>
        <taxon>Chelicerata</taxon>
        <taxon>Arachnida</taxon>
        <taxon>Acari</taxon>
        <taxon>Acariformes</taxon>
        <taxon>Trombidiformes</taxon>
        <taxon>Prostigmata</taxon>
        <taxon>Anystina</taxon>
        <taxon>Parasitengona</taxon>
        <taxon>Trombiculoidea</taxon>
        <taxon>Trombiculidae</taxon>
        <taxon>Leptotrombidium</taxon>
    </lineage>
</organism>
<keyword evidence="8" id="KW-0862">Zinc</keyword>
<dbReference type="InterPro" id="IPR001878">
    <property type="entry name" value="Znf_CCHC"/>
</dbReference>
<feature type="domain" description="DEAD-box RNA helicase Q" evidence="15">
    <location>
        <begin position="309"/>
        <end position="337"/>
    </location>
</feature>
<feature type="short sequence motif" description="Q motif" evidence="9">
    <location>
        <begin position="309"/>
        <end position="337"/>
    </location>
</feature>
<dbReference type="InterPro" id="IPR027417">
    <property type="entry name" value="P-loop_NTPase"/>
</dbReference>
<feature type="compositionally biased region" description="Polar residues" evidence="11">
    <location>
        <begin position="214"/>
        <end position="225"/>
    </location>
</feature>
<keyword evidence="8" id="KW-0863">Zinc-finger</keyword>
<feature type="region of interest" description="Disordered" evidence="11">
    <location>
        <begin position="110"/>
        <end position="240"/>
    </location>
</feature>
<evidence type="ECO:0000313" key="16">
    <source>
        <dbReference type="EMBL" id="RWS31594.1"/>
    </source>
</evidence>
<gene>
    <name evidence="16" type="ORF">B4U80_07405</name>
</gene>
<evidence type="ECO:0000256" key="1">
    <source>
        <dbReference type="ARBA" id="ARBA00010132"/>
    </source>
</evidence>
<dbReference type="Gene3D" id="3.40.50.300">
    <property type="entry name" value="P-loop containing nucleotide triphosphate hydrolases"/>
    <property type="match status" value="2"/>
</dbReference>
<dbReference type="SMART" id="SM00487">
    <property type="entry name" value="DEXDc"/>
    <property type="match status" value="1"/>
</dbReference>
<evidence type="ECO:0000259" key="12">
    <source>
        <dbReference type="PROSITE" id="PS50158"/>
    </source>
</evidence>
<dbReference type="PROSITE" id="PS51195">
    <property type="entry name" value="Q_MOTIF"/>
    <property type="match status" value="1"/>
</dbReference>
<dbReference type="Pfam" id="PF00098">
    <property type="entry name" value="zf-CCHC"/>
    <property type="match status" value="6"/>
</dbReference>
<evidence type="ECO:0000256" key="4">
    <source>
        <dbReference type="ARBA" id="ARBA00022801"/>
    </source>
</evidence>
<comment type="similarity">
    <text evidence="1">Belongs to the DEAD box helicase family. DDX4/VASA subfamily.</text>
</comment>
<feature type="region of interest" description="Disordered" evidence="11">
    <location>
        <begin position="694"/>
        <end position="749"/>
    </location>
</feature>
<dbReference type="SUPFAM" id="SSF52540">
    <property type="entry name" value="P-loop containing nucleoside triphosphate hydrolases"/>
    <property type="match status" value="1"/>
</dbReference>
<evidence type="ECO:0000256" key="7">
    <source>
        <dbReference type="ARBA" id="ARBA00047984"/>
    </source>
</evidence>
<evidence type="ECO:0000256" key="2">
    <source>
        <dbReference type="ARBA" id="ARBA00012552"/>
    </source>
</evidence>
<dbReference type="Pfam" id="PF00271">
    <property type="entry name" value="Helicase_C"/>
    <property type="match status" value="1"/>
</dbReference>
<comment type="catalytic activity">
    <reaction evidence="7">
        <text>ATP + H2O = ADP + phosphate + H(+)</text>
        <dbReference type="Rhea" id="RHEA:13065"/>
        <dbReference type="ChEBI" id="CHEBI:15377"/>
        <dbReference type="ChEBI" id="CHEBI:15378"/>
        <dbReference type="ChEBI" id="CHEBI:30616"/>
        <dbReference type="ChEBI" id="CHEBI:43474"/>
        <dbReference type="ChEBI" id="CHEBI:456216"/>
        <dbReference type="EC" id="3.6.4.13"/>
    </reaction>
</comment>
<name>A0A443SVR7_9ACAR</name>
<sequence length="749" mass="81915">MSDDWDESPSTTVTESMSKAAVADDWGDDWSASNNTTNNGASNGAAGDDWTDGGNSWGGSSESRKPMGRGSGGGGKTCFKCQQSGHMSRECPNAGSGGGGPRKCFNCDQEGHNSRDCPEPRKERAPRTCNNCKKEGHMSRDCTEPRRMECHKCGKEGHMSRECTESGSSDRKCYNCQQPGHTSRDCTEPRKPREPREPRNGGDTNGDASDGNAWGTSWDTTDATASESKPRGGGGGSGCRRCGKEGHKAADCQEEVLGEDGKPRPPAYKNEDLREDDESIYDTITSGINFDRYDKIPVNVTGFDGKPLTAFTDAIDSETLLGAIEKCHYTRPTPVQKYGIPIVLAKKDLMACAQTGSGKTAAFLLPIIQDMLRDKELPSMYGQSVQSPVCVVISPTRELALQIYGEAFKFTKGSIVKPQIIYGGTSAGHQLAQISRGTHILVATPGRLNDFLTKGKISFDHLKFLILDEADRMIDQGFIPEVRKMVSDNSMPEKGKRQTLMFSATFPDEVQRLAAEFLSDDYVFLTVGIVGAANTDVDQSVMKVEKYEKRQKLTELLGSTDIKDRTMIFVEQKKTADFLASFLSQSSYKATSIHGDRFQRQREEALIDFKTGRMPILVATSVASRGLDIKDVRHVINYDLPKEIDDYVHRIGRTGRVGNVGKSTSFYDPSVDRPLAKSLVKILQGAQQQVPEWLSEEGEGSYAPAARTDFGGTDIRKGQKTFNSHTSSNDDWSSTPAAAPTGEAEESWD</sequence>
<dbReference type="InterPro" id="IPR014001">
    <property type="entry name" value="Helicase_ATP-bd"/>
</dbReference>
<evidence type="ECO:0000259" key="15">
    <source>
        <dbReference type="PROSITE" id="PS51195"/>
    </source>
</evidence>
<dbReference type="InterPro" id="IPR000629">
    <property type="entry name" value="RNA-helicase_DEAD-box_CS"/>
</dbReference>
<dbReference type="FunFam" id="4.10.60.10:FF:000034">
    <property type="entry name" value="Universal minicircle sequence binding protein (UMSBP), putative"/>
    <property type="match status" value="1"/>
</dbReference>
<dbReference type="Pfam" id="PF00270">
    <property type="entry name" value="DEAD"/>
    <property type="match status" value="1"/>
</dbReference>
<dbReference type="SMART" id="SM00490">
    <property type="entry name" value="HELICc"/>
    <property type="match status" value="1"/>
</dbReference>
<keyword evidence="17" id="KW-1185">Reference proteome</keyword>
<dbReference type="EMBL" id="NCKV01000121">
    <property type="protein sequence ID" value="RWS31594.1"/>
    <property type="molecule type" value="Genomic_DNA"/>
</dbReference>
<evidence type="ECO:0000313" key="17">
    <source>
        <dbReference type="Proteomes" id="UP000288716"/>
    </source>
</evidence>
<evidence type="ECO:0000256" key="6">
    <source>
        <dbReference type="ARBA" id="ARBA00022840"/>
    </source>
</evidence>
<dbReference type="GO" id="GO:0016787">
    <property type="term" value="F:hydrolase activity"/>
    <property type="evidence" value="ECO:0007669"/>
    <property type="project" value="UniProtKB-KW"/>
</dbReference>
<dbReference type="SUPFAM" id="SSF57756">
    <property type="entry name" value="Retrovirus zinc finger-like domains"/>
    <property type="match status" value="4"/>
</dbReference>
<evidence type="ECO:0000256" key="3">
    <source>
        <dbReference type="ARBA" id="ARBA00022741"/>
    </source>
</evidence>
<accession>A0A443SVR7</accession>
<reference evidence="16 17" key="1">
    <citation type="journal article" date="2018" name="Gigascience">
        <title>Genomes of trombidid mites reveal novel predicted allergens and laterally-transferred genes associated with secondary metabolism.</title>
        <authorList>
            <person name="Dong X."/>
            <person name="Chaisiri K."/>
            <person name="Xia D."/>
            <person name="Armstrong S.D."/>
            <person name="Fang Y."/>
            <person name="Donnelly M.J."/>
            <person name="Kadowaki T."/>
            <person name="McGarry J.W."/>
            <person name="Darby A.C."/>
            <person name="Makepeace B.L."/>
        </authorList>
    </citation>
    <scope>NUCLEOTIDE SEQUENCE [LARGE SCALE GENOMIC DNA]</scope>
    <source>
        <strain evidence="16">UoL-UT</strain>
    </source>
</reference>
<dbReference type="VEuPathDB" id="VectorBase:LDEU000446"/>
<dbReference type="InterPro" id="IPR001650">
    <property type="entry name" value="Helicase_C-like"/>
</dbReference>
<dbReference type="InterPro" id="IPR036875">
    <property type="entry name" value="Znf_CCHC_sf"/>
</dbReference>
<dbReference type="CDD" id="cd18787">
    <property type="entry name" value="SF2_C_DEAD"/>
    <property type="match status" value="1"/>
</dbReference>
<feature type="compositionally biased region" description="Low complexity" evidence="11">
    <location>
        <begin position="31"/>
        <end position="47"/>
    </location>
</feature>
<proteinExistence type="inferred from homology"/>
<keyword evidence="5 10" id="KW-0347">Helicase</keyword>